<dbReference type="Gene3D" id="1.10.20.10">
    <property type="entry name" value="Histone, subunit A"/>
    <property type="match status" value="1"/>
</dbReference>
<evidence type="ECO:0000256" key="2">
    <source>
        <dbReference type="SAM" id="MobiDB-lite"/>
    </source>
</evidence>
<protein>
    <submittedName>
        <fullName evidence="4">Histone 3</fullName>
    </submittedName>
</protein>
<dbReference type="SMART" id="SM00428">
    <property type="entry name" value="H3"/>
    <property type="match status" value="1"/>
</dbReference>
<dbReference type="PANTHER" id="PTHR45810">
    <property type="entry name" value="HISTONE H3.2"/>
    <property type="match status" value="1"/>
</dbReference>
<dbReference type="InterPro" id="IPR000164">
    <property type="entry name" value="Histone_H3/CENP-A"/>
</dbReference>
<evidence type="ECO:0000259" key="3">
    <source>
        <dbReference type="Pfam" id="PF00125"/>
    </source>
</evidence>
<dbReference type="CDD" id="cd22911">
    <property type="entry name" value="HFD_H3"/>
    <property type="match status" value="1"/>
</dbReference>
<feature type="region of interest" description="Disordered" evidence="2">
    <location>
        <begin position="1"/>
        <end position="75"/>
    </location>
</feature>
<dbReference type="GO" id="GO:0046982">
    <property type="term" value="F:protein heterodimerization activity"/>
    <property type="evidence" value="ECO:0007669"/>
    <property type="project" value="InterPro"/>
</dbReference>
<dbReference type="PANTHER" id="PTHR45810:SF1">
    <property type="entry name" value="HISTONE H3-LIKE CENTROMERIC PROTEIN A"/>
    <property type="match status" value="1"/>
</dbReference>
<reference evidence="4" key="1">
    <citation type="journal article" date="2012" name="Curr. Genet.">
        <title>The validity of a reference gene is highly dependent on the experimental conditions in green alga Ulva linza.</title>
        <authorList>
            <person name="Dong M."/>
            <person name="Zhang X."/>
            <person name="Chi X."/>
            <person name="Mou S."/>
            <person name="Xu J."/>
            <person name="Xu D."/>
            <person name="Wang W."/>
            <person name="Ye N."/>
        </authorList>
    </citation>
    <scope>NUCLEOTIDE SEQUENCE</scope>
</reference>
<evidence type="ECO:0000313" key="4">
    <source>
        <dbReference type="EMBL" id="AEW46686.1"/>
    </source>
</evidence>
<name>G9I118_9CHLO</name>
<organism evidence="4">
    <name type="scientific">Ulva linza</name>
    <dbReference type="NCBI Taxonomy" id="63409"/>
    <lineage>
        <taxon>Eukaryota</taxon>
        <taxon>Viridiplantae</taxon>
        <taxon>Chlorophyta</taxon>
        <taxon>core chlorophytes</taxon>
        <taxon>Ulvophyceae</taxon>
        <taxon>OUU clade</taxon>
        <taxon>Ulvales</taxon>
        <taxon>Ulvaceae</taxon>
        <taxon>Ulva</taxon>
    </lineage>
</organism>
<dbReference type="EMBL" id="JN543391">
    <property type="protein sequence ID" value="AEW46686.1"/>
    <property type="molecule type" value="mRNA"/>
</dbReference>
<dbReference type="InterPro" id="IPR009072">
    <property type="entry name" value="Histone-fold"/>
</dbReference>
<dbReference type="GO" id="GO:0030527">
    <property type="term" value="F:structural constituent of chromatin"/>
    <property type="evidence" value="ECO:0007669"/>
    <property type="project" value="InterPro"/>
</dbReference>
<sequence>QQWLEPNRQPKKSSNLPRKNVGGKSLAFKGAKVATKIRQTRASVEAGPSKALKKKKSKSSSKIKDAAKPKRRAKNGAVALKEIRKYQKSADLLVPKAPFVRLVKEILHSMQRDKKNLSCPSKFQASAILALQESSEAFLVGLFEDANLCAVHAKRVTIMPKDMQLARQIRNDPALA</sequence>
<dbReference type="AlphaFoldDB" id="G9I118"/>
<dbReference type="FunFam" id="1.10.20.10:FF:000088">
    <property type="entry name" value="Histone H3-like centromeric protein CSE4"/>
    <property type="match status" value="1"/>
</dbReference>
<accession>G9I118</accession>
<dbReference type="SUPFAM" id="SSF47113">
    <property type="entry name" value="Histone-fold"/>
    <property type="match status" value="1"/>
</dbReference>
<dbReference type="GO" id="GO:0000786">
    <property type="term" value="C:nucleosome"/>
    <property type="evidence" value="ECO:0007669"/>
    <property type="project" value="InterPro"/>
</dbReference>
<dbReference type="InterPro" id="IPR007125">
    <property type="entry name" value="H2A/H2B/H3"/>
</dbReference>
<dbReference type="Pfam" id="PF00125">
    <property type="entry name" value="Histone"/>
    <property type="match status" value="1"/>
</dbReference>
<dbReference type="GO" id="GO:0003677">
    <property type="term" value="F:DNA binding"/>
    <property type="evidence" value="ECO:0007669"/>
    <property type="project" value="InterPro"/>
</dbReference>
<feature type="non-terminal residue" evidence="4">
    <location>
        <position position="1"/>
    </location>
</feature>
<dbReference type="PROSITE" id="PS00959">
    <property type="entry name" value="HISTONE_H3_2"/>
    <property type="match status" value="1"/>
</dbReference>
<feature type="compositionally biased region" description="Basic residues" evidence="2">
    <location>
        <begin position="51"/>
        <end position="61"/>
    </location>
</feature>
<proteinExistence type="evidence at transcript level"/>
<gene>
    <name evidence="4" type="primary">h3</name>
</gene>
<feature type="domain" description="Core Histone H2A/H2B/H3" evidence="3">
    <location>
        <begin position="76"/>
        <end position="169"/>
    </location>
</feature>
<evidence type="ECO:0000256" key="1">
    <source>
        <dbReference type="ARBA" id="ARBA00010343"/>
    </source>
</evidence>
<comment type="similarity">
    <text evidence="1">Belongs to the histone H3 family.</text>
</comment>